<keyword evidence="1" id="KW-1133">Transmembrane helix</keyword>
<comment type="caution">
    <text evidence="3">The sequence shown here is derived from an EMBL/GenBank/DDBJ whole genome shotgun (WGS) entry which is preliminary data.</text>
</comment>
<reference evidence="3" key="1">
    <citation type="journal article" date="2021" name="New Phytol.">
        <title>Evolutionary innovations through gain and loss of genes in the ectomycorrhizal Boletales.</title>
        <authorList>
            <person name="Wu G."/>
            <person name="Miyauchi S."/>
            <person name="Morin E."/>
            <person name="Kuo A."/>
            <person name="Drula E."/>
            <person name="Varga T."/>
            <person name="Kohler A."/>
            <person name="Feng B."/>
            <person name="Cao Y."/>
            <person name="Lipzen A."/>
            <person name="Daum C."/>
            <person name="Hundley H."/>
            <person name="Pangilinan J."/>
            <person name="Johnson J."/>
            <person name="Barry K."/>
            <person name="LaButti K."/>
            <person name="Ng V."/>
            <person name="Ahrendt S."/>
            <person name="Min B."/>
            <person name="Choi I.G."/>
            <person name="Park H."/>
            <person name="Plett J.M."/>
            <person name="Magnuson J."/>
            <person name="Spatafora J.W."/>
            <person name="Nagy L.G."/>
            <person name="Henrissat B."/>
            <person name="Grigoriev I.V."/>
            <person name="Yang Z.L."/>
            <person name="Xu J."/>
            <person name="Martin F.M."/>
        </authorList>
    </citation>
    <scope>NUCLEOTIDE SEQUENCE</scope>
    <source>
        <strain evidence="3">KKN 215</strain>
    </source>
</reference>
<keyword evidence="4" id="KW-1185">Reference proteome</keyword>
<proteinExistence type="predicted"/>
<dbReference type="Gene3D" id="1.20.1290.10">
    <property type="entry name" value="AhpD-like"/>
    <property type="match status" value="1"/>
</dbReference>
<dbReference type="Pfam" id="PF02627">
    <property type="entry name" value="CMD"/>
    <property type="match status" value="1"/>
</dbReference>
<evidence type="ECO:0000256" key="1">
    <source>
        <dbReference type="SAM" id="Phobius"/>
    </source>
</evidence>
<dbReference type="InterPro" id="IPR029032">
    <property type="entry name" value="AhpD-like"/>
</dbReference>
<evidence type="ECO:0000259" key="2">
    <source>
        <dbReference type="Pfam" id="PF02627"/>
    </source>
</evidence>
<keyword evidence="1" id="KW-0472">Membrane</keyword>
<gene>
    <name evidence="3" type="ORF">BXZ70DRAFT_1003402</name>
</gene>
<accession>A0A8K0UYP1</accession>
<dbReference type="PANTHER" id="PTHR34846">
    <property type="entry name" value="4-CARBOXYMUCONOLACTONE DECARBOXYLASE FAMILY PROTEIN (AFU_ORTHOLOGUE AFUA_6G11590)"/>
    <property type="match status" value="1"/>
</dbReference>
<name>A0A8K0UYP1_9AGAR</name>
<keyword evidence="1" id="KW-0812">Transmembrane</keyword>
<dbReference type="SUPFAM" id="SSF69118">
    <property type="entry name" value="AhpD-like"/>
    <property type="match status" value="1"/>
</dbReference>
<dbReference type="InterPro" id="IPR003779">
    <property type="entry name" value="CMD-like"/>
</dbReference>
<dbReference type="AlphaFoldDB" id="A0A8K0UYP1"/>
<evidence type="ECO:0000313" key="4">
    <source>
        <dbReference type="Proteomes" id="UP000813824"/>
    </source>
</evidence>
<organism evidence="3 4">
    <name type="scientific">Cristinia sonorae</name>
    <dbReference type="NCBI Taxonomy" id="1940300"/>
    <lineage>
        <taxon>Eukaryota</taxon>
        <taxon>Fungi</taxon>
        <taxon>Dikarya</taxon>
        <taxon>Basidiomycota</taxon>
        <taxon>Agaricomycotina</taxon>
        <taxon>Agaricomycetes</taxon>
        <taxon>Agaricomycetidae</taxon>
        <taxon>Agaricales</taxon>
        <taxon>Pleurotineae</taxon>
        <taxon>Stephanosporaceae</taxon>
        <taxon>Cristinia</taxon>
    </lineage>
</organism>
<dbReference type="Proteomes" id="UP000813824">
    <property type="component" value="Unassembled WGS sequence"/>
</dbReference>
<dbReference type="OrthoDB" id="9998495at2759"/>
<feature type="transmembrane region" description="Helical" evidence="1">
    <location>
        <begin position="41"/>
        <end position="63"/>
    </location>
</feature>
<protein>
    <recommendedName>
        <fullName evidence="2">Carboxymuconolactone decarboxylase-like domain-containing protein</fullName>
    </recommendedName>
</protein>
<dbReference type="GO" id="GO:0051920">
    <property type="term" value="F:peroxiredoxin activity"/>
    <property type="evidence" value="ECO:0007669"/>
    <property type="project" value="InterPro"/>
</dbReference>
<sequence length="319" mass="34193">MGSSTPDITLNAETLLTESVHLAQNHTPLPLSHQSLLRSRILLFLLSLIFLLLAVAADPAYWLSWLSVSSRNSVNETPLSPMLPIVPTGTEVSKVANAQLSTGARVQYLNPEPGSNPVADTIRQRRAGGELLELDQVLLNSEPIASAWNQLSGTLRGKTKLPADLRELLILRTAALNGATYEWVQHEPEGLASGLTPSHLQTIHSTPAFLRLQPTDESSPLTPVQSSAMLFADWMTKNVYVPKVVYDDFRQFLAGVSVEGGDGDGDGLGEEGVDEMMVEATALVGASLVPSRLTGHSAPTDETTGICTPAKILMTNAIN</sequence>
<evidence type="ECO:0000313" key="3">
    <source>
        <dbReference type="EMBL" id="KAH8107983.1"/>
    </source>
</evidence>
<dbReference type="EMBL" id="JAEVFJ010000001">
    <property type="protein sequence ID" value="KAH8107983.1"/>
    <property type="molecule type" value="Genomic_DNA"/>
</dbReference>
<feature type="domain" description="Carboxymuconolactone decarboxylase-like" evidence="2">
    <location>
        <begin position="145"/>
        <end position="203"/>
    </location>
</feature>
<dbReference type="PANTHER" id="PTHR34846:SF11">
    <property type="entry name" value="4-CARBOXYMUCONOLACTONE DECARBOXYLASE FAMILY PROTEIN (AFU_ORTHOLOGUE AFUA_6G11590)"/>
    <property type="match status" value="1"/>
</dbReference>